<proteinExistence type="predicted"/>
<organism evidence="3 4">
    <name type="scientific">Malus domestica</name>
    <name type="common">Apple</name>
    <name type="synonym">Pyrus malus</name>
    <dbReference type="NCBI Taxonomy" id="3750"/>
    <lineage>
        <taxon>Eukaryota</taxon>
        <taxon>Viridiplantae</taxon>
        <taxon>Streptophyta</taxon>
        <taxon>Embryophyta</taxon>
        <taxon>Tracheophyta</taxon>
        <taxon>Spermatophyta</taxon>
        <taxon>Magnoliopsida</taxon>
        <taxon>eudicotyledons</taxon>
        <taxon>Gunneridae</taxon>
        <taxon>Pentapetalae</taxon>
        <taxon>rosids</taxon>
        <taxon>fabids</taxon>
        <taxon>Rosales</taxon>
        <taxon>Rosaceae</taxon>
        <taxon>Amygdaloideae</taxon>
        <taxon>Maleae</taxon>
        <taxon>Malus</taxon>
    </lineage>
</organism>
<comment type="caution">
    <text evidence="3">The sequence shown here is derived from an EMBL/GenBank/DDBJ whole genome shotgun (WGS) entry which is preliminary data.</text>
</comment>
<keyword evidence="2" id="KW-0732">Signal</keyword>
<feature type="region of interest" description="Disordered" evidence="1">
    <location>
        <begin position="29"/>
        <end position="77"/>
    </location>
</feature>
<evidence type="ECO:0000256" key="2">
    <source>
        <dbReference type="SAM" id="SignalP"/>
    </source>
</evidence>
<sequence length="180" mass="20521">MMERLVAHHNHLLLLTLILSNPSQRILTPLSARDKGRPPSKRKQSKTEQVIKRRQKRQKKITSHKDNTNEEGTQKSVESDAICHIDGLPPCRSDNIVATQESNVIVKHSHLAQGGQICMPANQYPIFPHTNENMTLLLELNQGGHPLYKEFEIGNITYPTMHGNYIQGQQFQYWNGGYSM</sequence>
<accession>A0A498IWV7</accession>
<feature type="compositionally biased region" description="Basic residues" evidence="1">
    <location>
        <begin position="52"/>
        <end position="62"/>
    </location>
</feature>
<feature type="chain" id="PRO_5019715921" evidence="2">
    <location>
        <begin position="26"/>
        <end position="180"/>
    </location>
</feature>
<feature type="signal peptide" evidence="2">
    <location>
        <begin position="1"/>
        <end position="25"/>
    </location>
</feature>
<evidence type="ECO:0000256" key="1">
    <source>
        <dbReference type="SAM" id="MobiDB-lite"/>
    </source>
</evidence>
<evidence type="ECO:0000313" key="3">
    <source>
        <dbReference type="EMBL" id="RXH87899.1"/>
    </source>
</evidence>
<dbReference type="Proteomes" id="UP000290289">
    <property type="component" value="Chromosome 10"/>
</dbReference>
<reference evidence="3 4" key="1">
    <citation type="submission" date="2018-10" db="EMBL/GenBank/DDBJ databases">
        <title>A high-quality apple genome assembly.</title>
        <authorList>
            <person name="Hu J."/>
        </authorList>
    </citation>
    <scope>NUCLEOTIDE SEQUENCE [LARGE SCALE GENOMIC DNA]</scope>
    <source>
        <strain evidence="4">cv. HFTH1</strain>
        <tissue evidence="3">Young leaf</tissue>
    </source>
</reference>
<protein>
    <submittedName>
        <fullName evidence="3">Uncharacterized protein</fullName>
    </submittedName>
</protein>
<name>A0A498IWV7_MALDO</name>
<dbReference type="EMBL" id="RDQH01000336">
    <property type="protein sequence ID" value="RXH87899.1"/>
    <property type="molecule type" value="Genomic_DNA"/>
</dbReference>
<dbReference type="AlphaFoldDB" id="A0A498IWV7"/>
<keyword evidence="4" id="KW-1185">Reference proteome</keyword>
<gene>
    <name evidence="3" type="ORF">DVH24_037544</name>
</gene>
<evidence type="ECO:0000313" key="4">
    <source>
        <dbReference type="Proteomes" id="UP000290289"/>
    </source>
</evidence>